<dbReference type="Pfam" id="PF00990">
    <property type="entry name" value="GGDEF"/>
    <property type="match status" value="1"/>
</dbReference>
<dbReference type="RefSeq" id="WP_199385362.1">
    <property type="nucleotide sequence ID" value="NZ_JAEMHM010000014.1"/>
</dbReference>
<dbReference type="Gene3D" id="3.30.70.270">
    <property type="match status" value="1"/>
</dbReference>
<dbReference type="PROSITE" id="PS50887">
    <property type="entry name" value="GGDEF"/>
    <property type="match status" value="1"/>
</dbReference>
<dbReference type="SMART" id="SM00267">
    <property type="entry name" value="GGDEF"/>
    <property type="match status" value="1"/>
</dbReference>
<dbReference type="GO" id="GO:0005886">
    <property type="term" value="C:plasma membrane"/>
    <property type="evidence" value="ECO:0007669"/>
    <property type="project" value="TreeGrafter"/>
</dbReference>
<comment type="catalytic activity">
    <reaction evidence="2">
        <text>2 GTP = 3',3'-c-di-GMP + 2 diphosphate</text>
        <dbReference type="Rhea" id="RHEA:24898"/>
        <dbReference type="ChEBI" id="CHEBI:33019"/>
        <dbReference type="ChEBI" id="CHEBI:37565"/>
        <dbReference type="ChEBI" id="CHEBI:58805"/>
        <dbReference type="EC" id="2.7.7.65"/>
    </reaction>
</comment>
<dbReference type="PANTHER" id="PTHR45138">
    <property type="entry name" value="REGULATORY COMPONENTS OF SENSORY TRANSDUCTION SYSTEM"/>
    <property type="match status" value="1"/>
</dbReference>
<evidence type="ECO:0000259" key="4">
    <source>
        <dbReference type="PROSITE" id="PS50887"/>
    </source>
</evidence>
<reference evidence="5" key="1">
    <citation type="submission" date="2020-12" db="EMBL/GenBank/DDBJ databases">
        <title>Geomonas sp. Red875, isolated from river sediment.</title>
        <authorList>
            <person name="Xu Z."/>
            <person name="Zhang Z."/>
            <person name="Masuda Y."/>
            <person name="Itoh H."/>
            <person name="Senoo K."/>
        </authorList>
    </citation>
    <scope>NUCLEOTIDE SEQUENCE</scope>
    <source>
        <strain evidence="5">Red875</strain>
    </source>
</reference>
<protein>
    <recommendedName>
        <fullName evidence="1">diguanylate cyclase</fullName>
        <ecNumber evidence="1">2.7.7.65</ecNumber>
    </recommendedName>
</protein>
<dbReference type="InterPro" id="IPR000160">
    <property type="entry name" value="GGDEF_dom"/>
</dbReference>
<dbReference type="SUPFAM" id="SSF55073">
    <property type="entry name" value="Nucleotide cyclase"/>
    <property type="match status" value="1"/>
</dbReference>
<comment type="caution">
    <text evidence="5">The sequence shown here is derived from an EMBL/GenBank/DDBJ whole genome shotgun (WGS) entry which is preliminary data.</text>
</comment>
<dbReference type="InterPro" id="IPR043128">
    <property type="entry name" value="Rev_trsase/Diguanyl_cyclase"/>
</dbReference>
<evidence type="ECO:0000313" key="6">
    <source>
        <dbReference type="Proteomes" id="UP000636888"/>
    </source>
</evidence>
<evidence type="ECO:0000256" key="3">
    <source>
        <dbReference type="SAM" id="Coils"/>
    </source>
</evidence>
<dbReference type="Proteomes" id="UP000636888">
    <property type="component" value="Unassembled WGS sequence"/>
</dbReference>
<accession>A0A8J7J9C0</accession>
<evidence type="ECO:0000256" key="2">
    <source>
        <dbReference type="ARBA" id="ARBA00034247"/>
    </source>
</evidence>
<dbReference type="GO" id="GO:0043709">
    <property type="term" value="P:cell adhesion involved in single-species biofilm formation"/>
    <property type="evidence" value="ECO:0007669"/>
    <property type="project" value="TreeGrafter"/>
</dbReference>
<keyword evidence="3" id="KW-0175">Coiled coil</keyword>
<sequence length="379" mass="43273">MPKKAMTEDVALKRAAKVLKEPAAVDLAGEYAALAENYRKLLRRFNKTLTISDAFETQHQEMARKLEEATRKYRQLKDVALPICMYCKKVRSDDDYWHRLETFFSSHVDIMFSHGICPDCVKDAYRNMGVNDRTGNFLAQEREKRAEGPREPVEDEALKEMRALVRQRAFEGNPMAPEVENFVERYGKMLRRFSKTVSISDSYQSQLMELKSRLELIARIDLLTGLANRWELVSRLESEKSRSERRGQSFTVMLADIDHFKKVNDTYGHQAGDRVIRGIADTLRGNLRGEDICGRWGGEEFLLILPQTGLPEAKRVAEKLIKKVRGTRTLWEDEPLMVTMSIGYGVFTAGMTVDGLISAVDRALYEAKRAGRNRHAAAG</sequence>
<dbReference type="EC" id="2.7.7.65" evidence="1"/>
<feature type="coiled-coil region" evidence="3">
    <location>
        <begin position="52"/>
        <end position="79"/>
    </location>
</feature>
<feature type="domain" description="GGDEF" evidence="4">
    <location>
        <begin position="248"/>
        <end position="379"/>
    </location>
</feature>
<proteinExistence type="predicted"/>
<dbReference type="InterPro" id="IPR029787">
    <property type="entry name" value="Nucleotide_cyclase"/>
</dbReference>
<dbReference type="NCBIfam" id="TIGR00254">
    <property type="entry name" value="GGDEF"/>
    <property type="match status" value="1"/>
</dbReference>
<name>A0A8J7J9C0_9BACT</name>
<dbReference type="InterPro" id="IPR050469">
    <property type="entry name" value="Diguanylate_Cyclase"/>
</dbReference>
<dbReference type="EMBL" id="JAEMHM010000014">
    <property type="protein sequence ID" value="MBJ6726446.1"/>
    <property type="molecule type" value="Genomic_DNA"/>
</dbReference>
<organism evidence="5 6">
    <name type="scientific">Geomesophilobacter sediminis</name>
    <dbReference type="NCBI Taxonomy" id="2798584"/>
    <lineage>
        <taxon>Bacteria</taxon>
        <taxon>Pseudomonadati</taxon>
        <taxon>Thermodesulfobacteriota</taxon>
        <taxon>Desulfuromonadia</taxon>
        <taxon>Geobacterales</taxon>
        <taxon>Geobacteraceae</taxon>
        <taxon>Geomesophilobacter</taxon>
    </lineage>
</organism>
<keyword evidence="6" id="KW-1185">Reference proteome</keyword>
<evidence type="ECO:0000313" key="5">
    <source>
        <dbReference type="EMBL" id="MBJ6726446.1"/>
    </source>
</evidence>
<dbReference type="AlphaFoldDB" id="A0A8J7J9C0"/>
<dbReference type="GO" id="GO:0052621">
    <property type="term" value="F:diguanylate cyclase activity"/>
    <property type="evidence" value="ECO:0007669"/>
    <property type="project" value="UniProtKB-EC"/>
</dbReference>
<dbReference type="CDD" id="cd01949">
    <property type="entry name" value="GGDEF"/>
    <property type="match status" value="1"/>
</dbReference>
<dbReference type="PANTHER" id="PTHR45138:SF9">
    <property type="entry name" value="DIGUANYLATE CYCLASE DGCM-RELATED"/>
    <property type="match status" value="1"/>
</dbReference>
<evidence type="ECO:0000256" key="1">
    <source>
        <dbReference type="ARBA" id="ARBA00012528"/>
    </source>
</evidence>
<gene>
    <name evidence="5" type="ORF">JFN93_17180</name>
</gene>
<dbReference type="GO" id="GO:1902201">
    <property type="term" value="P:negative regulation of bacterial-type flagellum-dependent cell motility"/>
    <property type="evidence" value="ECO:0007669"/>
    <property type="project" value="TreeGrafter"/>
</dbReference>
<dbReference type="FunFam" id="3.30.70.270:FF:000001">
    <property type="entry name" value="Diguanylate cyclase domain protein"/>
    <property type="match status" value="1"/>
</dbReference>